<evidence type="ECO:0000259" key="1">
    <source>
        <dbReference type="Pfam" id="PF01261"/>
    </source>
</evidence>
<dbReference type="InterPro" id="IPR050312">
    <property type="entry name" value="IolE/XylAMocC-like"/>
</dbReference>
<name>A0A2S4LVZ7_9HYPH</name>
<feature type="domain" description="Xylose isomerase-like TIM barrel" evidence="1">
    <location>
        <begin position="25"/>
        <end position="285"/>
    </location>
</feature>
<dbReference type="PANTHER" id="PTHR12110:SF41">
    <property type="entry name" value="INOSOSE DEHYDRATASE"/>
    <property type="match status" value="1"/>
</dbReference>
<organism evidence="2 3">
    <name type="scientific">Bosea psychrotolerans</name>
    <dbReference type="NCBI Taxonomy" id="1871628"/>
    <lineage>
        <taxon>Bacteria</taxon>
        <taxon>Pseudomonadati</taxon>
        <taxon>Pseudomonadota</taxon>
        <taxon>Alphaproteobacteria</taxon>
        <taxon>Hyphomicrobiales</taxon>
        <taxon>Boseaceae</taxon>
        <taxon>Bosea</taxon>
    </lineage>
</organism>
<dbReference type="Proteomes" id="UP000236919">
    <property type="component" value="Unassembled WGS sequence"/>
</dbReference>
<dbReference type="RefSeq" id="WP_210202434.1">
    <property type="nucleotide sequence ID" value="NZ_PQFZ01000023.1"/>
</dbReference>
<dbReference type="Pfam" id="PF01261">
    <property type="entry name" value="AP_endonuc_2"/>
    <property type="match status" value="1"/>
</dbReference>
<dbReference type="AlphaFoldDB" id="A0A2S4LVZ7"/>
<keyword evidence="3" id="KW-1185">Reference proteome</keyword>
<dbReference type="EMBL" id="PQFZ01000023">
    <property type="protein sequence ID" value="POR46610.1"/>
    <property type="molecule type" value="Genomic_DNA"/>
</dbReference>
<dbReference type="InterPro" id="IPR036237">
    <property type="entry name" value="Xyl_isomerase-like_sf"/>
</dbReference>
<gene>
    <name evidence="2" type="ORF">CYD53_1236</name>
</gene>
<sequence length="295" mass="31709">MMTNSIGVISMFYARPFAREHFDCFQRIKQAGADVVELLVPEPGELDLGETRAAIRDAGLSCVLAARVNLTRDLASAEIGAHKAGIAYLEACIDIAAALGATIVGGPLYGAPLVFAGRAPAPVDESERKRRIDAIVAGLAQAGRRAADSGILFGVEPLNRFETDICNTTRHALEIVERVGSSAVGVMLDTFHMNMEEFDLADAIRRAGSQLVHFQANENNRGFVGSGHIDWPAIARALRDVAYRGPIVLEPFRRSDERAGTPLAQWRAPTENEDEPLAASIAFLKAALTFAGRTA</sequence>
<proteinExistence type="predicted"/>
<comment type="caution">
    <text evidence="2">The sequence shown here is derived from an EMBL/GenBank/DDBJ whole genome shotgun (WGS) entry which is preliminary data.</text>
</comment>
<dbReference type="SUPFAM" id="SSF51658">
    <property type="entry name" value="Xylose isomerase-like"/>
    <property type="match status" value="1"/>
</dbReference>
<evidence type="ECO:0000313" key="2">
    <source>
        <dbReference type="EMBL" id="POR46610.1"/>
    </source>
</evidence>
<protein>
    <submittedName>
        <fullName evidence="2">D-tagatose 3-epimerase</fullName>
    </submittedName>
</protein>
<accession>A0A2S4LVZ7</accession>
<reference evidence="2 3" key="1">
    <citation type="submission" date="2018-01" db="EMBL/GenBank/DDBJ databases">
        <title>Genomic Encyclopedia of Type Strains, Phase III (KMG-III): the genomes of soil and plant-associated and newly described type strains.</title>
        <authorList>
            <person name="Whitman W."/>
        </authorList>
    </citation>
    <scope>NUCLEOTIDE SEQUENCE [LARGE SCALE GENOMIC DNA]</scope>
    <source>
        <strain evidence="2 3">1131</strain>
    </source>
</reference>
<dbReference type="InterPro" id="IPR013022">
    <property type="entry name" value="Xyl_isomerase-like_TIM-brl"/>
</dbReference>
<dbReference type="PANTHER" id="PTHR12110">
    <property type="entry name" value="HYDROXYPYRUVATE ISOMERASE"/>
    <property type="match status" value="1"/>
</dbReference>
<dbReference type="Gene3D" id="3.20.20.150">
    <property type="entry name" value="Divalent-metal-dependent TIM barrel enzymes"/>
    <property type="match status" value="1"/>
</dbReference>
<evidence type="ECO:0000313" key="3">
    <source>
        <dbReference type="Proteomes" id="UP000236919"/>
    </source>
</evidence>